<evidence type="ECO:0000256" key="8">
    <source>
        <dbReference type="HAMAP-Rule" id="MF_00265"/>
    </source>
</evidence>
<protein>
    <recommendedName>
        <fullName evidence="8">Ribonuclease VapC</fullName>
        <shortName evidence="8">RNase VapC</shortName>
        <ecNumber evidence="8">3.1.-.-</ecNumber>
    </recommendedName>
    <alternativeName>
        <fullName evidence="8">Toxin VapC</fullName>
    </alternativeName>
</protein>
<evidence type="ECO:0000313" key="11">
    <source>
        <dbReference type="Proteomes" id="UP000320225"/>
    </source>
</evidence>
<dbReference type="PANTHER" id="PTHR33653">
    <property type="entry name" value="RIBONUCLEASE VAPC2"/>
    <property type="match status" value="1"/>
</dbReference>
<keyword evidence="11" id="KW-1185">Reference proteome</keyword>
<dbReference type="PANTHER" id="PTHR33653:SF1">
    <property type="entry name" value="RIBONUCLEASE VAPC2"/>
    <property type="match status" value="1"/>
</dbReference>
<dbReference type="InterPro" id="IPR002716">
    <property type="entry name" value="PIN_dom"/>
</dbReference>
<dbReference type="GO" id="GO:0004540">
    <property type="term" value="F:RNA nuclease activity"/>
    <property type="evidence" value="ECO:0007669"/>
    <property type="project" value="InterPro"/>
</dbReference>
<comment type="caution">
    <text evidence="10">The sequence shown here is derived from an EMBL/GenBank/DDBJ whole genome shotgun (WGS) entry which is preliminary data.</text>
</comment>
<dbReference type="RefSeq" id="WP_143896303.1">
    <property type="nucleotide sequence ID" value="NZ_VJND01000014.1"/>
</dbReference>
<evidence type="ECO:0000259" key="9">
    <source>
        <dbReference type="Pfam" id="PF01850"/>
    </source>
</evidence>
<evidence type="ECO:0000256" key="7">
    <source>
        <dbReference type="ARBA" id="ARBA00038093"/>
    </source>
</evidence>
<dbReference type="Gene3D" id="3.40.50.1010">
    <property type="entry name" value="5'-nuclease"/>
    <property type="match status" value="1"/>
</dbReference>
<organism evidence="10 11">
    <name type="scientific">Tepidimonas sediminis</name>
    <dbReference type="NCBI Taxonomy" id="2588941"/>
    <lineage>
        <taxon>Bacteria</taxon>
        <taxon>Pseudomonadati</taxon>
        <taxon>Pseudomonadota</taxon>
        <taxon>Betaproteobacteria</taxon>
        <taxon>Burkholderiales</taxon>
        <taxon>Tepidimonas</taxon>
    </lineage>
</organism>
<dbReference type="Pfam" id="PF01850">
    <property type="entry name" value="PIN"/>
    <property type="match status" value="1"/>
</dbReference>
<evidence type="ECO:0000256" key="6">
    <source>
        <dbReference type="ARBA" id="ARBA00022842"/>
    </source>
</evidence>
<dbReference type="InterPro" id="IPR022907">
    <property type="entry name" value="VapC_family"/>
</dbReference>
<comment type="function">
    <text evidence="8">Toxic component of a toxin-antitoxin (TA) system. An RNase.</text>
</comment>
<sequence>MTWLLDTNTVSYFLRDHDRGLTERLMACAPDALAVSVITVGELRFGLQRLGESRRASVLALRLDKLLQAIPILPLPEQAATHYGRIRHHLQAQGTPIGGNDLWLAAHALAQDLTLVSHNLGEFRRVPGLRVESWLGPAATEEPAPC</sequence>
<dbReference type="HAMAP" id="MF_00265">
    <property type="entry name" value="VapC_Nob1"/>
    <property type="match status" value="1"/>
</dbReference>
<dbReference type="InterPro" id="IPR050556">
    <property type="entry name" value="Type_II_TA_system_RNase"/>
</dbReference>
<keyword evidence="3 8" id="KW-0540">Nuclease</keyword>
<evidence type="ECO:0000256" key="3">
    <source>
        <dbReference type="ARBA" id="ARBA00022722"/>
    </source>
</evidence>
<feature type="binding site" evidence="8">
    <location>
        <position position="101"/>
    </location>
    <ligand>
        <name>Mg(2+)</name>
        <dbReference type="ChEBI" id="CHEBI:18420"/>
    </ligand>
</feature>
<comment type="cofactor">
    <cofactor evidence="1 8">
        <name>Mg(2+)</name>
        <dbReference type="ChEBI" id="CHEBI:18420"/>
    </cofactor>
</comment>
<keyword evidence="5 8" id="KW-0378">Hydrolase</keyword>
<dbReference type="AlphaFoldDB" id="A0A554WK63"/>
<proteinExistence type="inferred from homology"/>
<gene>
    <name evidence="10" type="primary">vapC1</name>
    <name evidence="8" type="synonym">vapC</name>
    <name evidence="10" type="ORF">Tsedi_02045</name>
</gene>
<keyword evidence="2 8" id="KW-1277">Toxin-antitoxin system</keyword>
<keyword evidence="6 8" id="KW-0460">Magnesium</keyword>
<dbReference type="SUPFAM" id="SSF88723">
    <property type="entry name" value="PIN domain-like"/>
    <property type="match status" value="1"/>
</dbReference>
<evidence type="ECO:0000256" key="2">
    <source>
        <dbReference type="ARBA" id="ARBA00022649"/>
    </source>
</evidence>
<dbReference type="OrthoDB" id="9796690at2"/>
<feature type="binding site" evidence="8">
    <location>
        <position position="6"/>
    </location>
    <ligand>
        <name>Mg(2+)</name>
        <dbReference type="ChEBI" id="CHEBI:18420"/>
    </ligand>
</feature>
<evidence type="ECO:0000256" key="1">
    <source>
        <dbReference type="ARBA" id="ARBA00001946"/>
    </source>
</evidence>
<dbReference type="InterPro" id="IPR029060">
    <property type="entry name" value="PIN-like_dom_sf"/>
</dbReference>
<keyword evidence="8" id="KW-0800">Toxin</keyword>
<dbReference type="Proteomes" id="UP000320225">
    <property type="component" value="Unassembled WGS sequence"/>
</dbReference>
<dbReference type="EMBL" id="VJND01000014">
    <property type="protein sequence ID" value="TSE23956.1"/>
    <property type="molecule type" value="Genomic_DNA"/>
</dbReference>
<keyword evidence="4 8" id="KW-0479">Metal-binding</keyword>
<comment type="similarity">
    <text evidence="7 8">Belongs to the PINc/VapC protein family.</text>
</comment>
<reference evidence="10 11" key="1">
    <citation type="submission" date="2019-07" db="EMBL/GenBank/DDBJ databases">
        <title>Tepidimonas sediminis YIM 72259 draft genome.</title>
        <authorList>
            <person name="Da Costa M.S."/>
            <person name="Froufe H.J.C."/>
            <person name="Egas C."/>
            <person name="Albuquerque L."/>
        </authorList>
    </citation>
    <scope>NUCLEOTIDE SEQUENCE [LARGE SCALE GENOMIC DNA]</scope>
    <source>
        <strain evidence="10 11">YIM 72259</strain>
    </source>
</reference>
<feature type="domain" description="PIN" evidence="9">
    <location>
        <begin position="4"/>
        <end position="128"/>
    </location>
</feature>
<accession>A0A554WK63</accession>
<dbReference type="GO" id="GO:0090729">
    <property type="term" value="F:toxin activity"/>
    <property type="evidence" value="ECO:0007669"/>
    <property type="project" value="UniProtKB-KW"/>
</dbReference>
<dbReference type="GO" id="GO:0000287">
    <property type="term" value="F:magnesium ion binding"/>
    <property type="evidence" value="ECO:0007669"/>
    <property type="project" value="UniProtKB-UniRule"/>
</dbReference>
<name>A0A554WK63_9BURK</name>
<evidence type="ECO:0000313" key="10">
    <source>
        <dbReference type="EMBL" id="TSE23956.1"/>
    </source>
</evidence>
<evidence type="ECO:0000256" key="4">
    <source>
        <dbReference type="ARBA" id="ARBA00022723"/>
    </source>
</evidence>
<dbReference type="EC" id="3.1.-.-" evidence="8"/>
<dbReference type="GO" id="GO:0016787">
    <property type="term" value="F:hydrolase activity"/>
    <property type="evidence" value="ECO:0007669"/>
    <property type="project" value="UniProtKB-KW"/>
</dbReference>
<evidence type="ECO:0000256" key="5">
    <source>
        <dbReference type="ARBA" id="ARBA00022801"/>
    </source>
</evidence>